<keyword evidence="2" id="KW-1185">Reference proteome</keyword>
<name>A0A2H4T2U7_9VIRU</name>
<dbReference type="Proteomes" id="UP000289333">
    <property type="component" value="Segment"/>
</dbReference>
<dbReference type="GeneID" id="41701380"/>
<dbReference type="RefSeq" id="YP_009553466.1">
    <property type="nucleotide sequence ID" value="NC_040789.1"/>
</dbReference>
<dbReference type="EMBL" id="KY457233">
    <property type="protein sequence ID" value="ATY70188.1"/>
    <property type="molecule type" value="Genomic_DNA"/>
</dbReference>
<accession>A0A2H4T2U7</accession>
<sequence length="552" mass="65345">MEKLYSSDIFKIYNNREASRAKIWEMVRSFNPVEFAKLLYLLENVSTSTNRVPVQLPDSLINYCPEKWQNDCILELCDDRSIRLERGVYENENVDIFWNDGCGLMGNQLKPQIAQQFENANGCDAKTSIEKLNNADNYASDFPIDDLFSYIRCKNIIQLSNDDDDDDEKGVAFKILNHNIGTRVYKTLLNQIENLLLNDNYQDDRNEQRVESSSIVTKFMQFYTTMNFKQRIDNDARNFRNLILARPKRIVDRQLMSATGEYFVQPLYQGFHVIVYSTPMETKCYSRYGELQVGLGYALRCPVPCTFEAIILPIDRYGNVRCWRYWQYRSGYVIYVVDVYRYKQTILLHIPFEERLPYVDLVLRSDKSGILQNAPVDTWSNIESAYNERQDLYDPIVGVYLRQKNQTVLTLERPKAFYFNILFSFDIMKEQIVDLRNEETLDIVHRLHLNYEMADYKTICTVYGHCEKYFYLCTYNRHLQQFVHAAKLRRSPLEYFKLKYRSDAIFVVNNQIIPRGILYLRVYYDLNRKIIGYENKMSDDRFKVPFTSPLLG</sequence>
<dbReference type="OrthoDB" id="4928at10239"/>
<evidence type="ECO:0000313" key="1">
    <source>
        <dbReference type="EMBL" id="ATY70188.1"/>
    </source>
</evidence>
<proteinExistence type="predicted"/>
<protein>
    <submittedName>
        <fullName evidence="1">GrBNV gp48-like protein</fullName>
    </submittedName>
</protein>
<reference evidence="1" key="1">
    <citation type="journal article" date="2021" name="Virus">
        <title>The discovery, distribution and diversity of DNA viruses associated with Drosophila melanogaster in Europe.</title>
        <authorList>
            <person name="Wallace M.A."/>
            <person name="Coffman K.A."/>
            <person name="Gilbert C."/>
            <person name="Ravindran S."/>
            <person name="Albery G.F."/>
            <person name="Abbott J."/>
            <person name="Argyridou E."/>
            <person name="Bellosta P."/>
            <person name="Betancourt A.J."/>
            <person name="Colinet H."/>
            <person name="Eric K."/>
            <person name="Glaser-Schmitt A."/>
            <person name="Grath S."/>
            <person name="Jelic M."/>
            <person name="Kankare M."/>
            <person name="Kozeretska I."/>
            <person name="Loeschcke V."/>
            <person name="Montchamp-Moreau C."/>
            <person name="Ometto L."/>
            <person name="Onder B.S."/>
            <person name="Orengo D.J."/>
            <person name="Parsch J."/>
            <person name="Pascual M."/>
            <person name="Patenkovic A."/>
            <person name="Puerma E."/>
            <person name="Ritchie M.G."/>
            <person name="Rota-Stabelli O."/>
            <person name="Schou M.F."/>
            <person name="Serga S.V."/>
            <person name="Stamenkovic-Radak M."/>
            <person name="Tanaskovic M."/>
            <person name="Veselinovic M.S."/>
            <person name="Vieira J."/>
            <person name="Vieira C.P."/>
            <person name="Kapun M."/>
            <person name="Flatt T."/>
            <person name="Gonzalez J."/>
            <person name="Staubach F."/>
            <person name="Obbard D.J."/>
        </authorList>
    </citation>
    <scope>NUCLEOTIDE SEQUENCE</scope>
    <source>
        <strain evidence="1">DrosEU28 Tomelloso 2015</strain>
    </source>
</reference>
<evidence type="ECO:0000313" key="2">
    <source>
        <dbReference type="Proteomes" id="UP000289333"/>
    </source>
</evidence>
<organism evidence="1">
    <name type="scientific">Tomelloso virus</name>
    <dbReference type="NCBI Taxonomy" id="2053981"/>
    <lineage>
        <taxon>Viruses</taxon>
        <taxon>Viruses incertae sedis</taxon>
        <taxon>Naldaviricetes</taxon>
        <taxon>Lefavirales</taxon>
        <taxon>Nudiviridae</taxon>
        <taxon>Alphanudivirus</taxon>
        <taxon>Alphanudivirus alterdromelanogasteris</taxon>
    </lineage>
</organism>
<dbReference type="KEGG" id="vg:41701380"/>